<keyword evidence="2" id="KW-1185">Reference proteome</keyword>
<organism evidence="1 2">
    <name type="scientific">Tinamus guttatus</name>
    <name type="common">White-throated tinamou</name>
    <dbReference type="NCBI Taxonomy" id="94827"/>
    <lineage>
        <taxon>Eukaryota</taxon>
        <taxon>Metazoa</taxon>
        <taxon>Chordata</taxon>
        <taxon>Craniata</taxon>
        <taxon>Vertebrata</taxon>
        <taxon>Euteleostomi</taxon>
        <taxon>Archelosauria</taxon>
        <taxon>Archosauria</taxon>
        <taxon>Dinosauria</taxon>
        <taxon>Saurischia</taxon>
        <taxon>Theropoda</taxon>
        <taxon>Coelurosauria</taxon>
        <taxon>Aves</taxon>
        <taxon>Palaeognathae</taxon>
        <taxon>Tinamiformes</taxon>
        <taxon>Tinamidae</taxon>
        <taxon>Tinamus</taxon>
    </lineage>
</organism>
<gene>
    <name evidence="1" type="ORF">N309_01748</name>
</gene>
<protein>
    <recommendedName>
        <fullName evidence="3">Retrovirus-related Pol polyprotein from type-1 retrotransposable element R2</fullName>
    </recommendedName>
</protein>
<sequence>ANVYPTRDFLACGLGEGASRGCRHCPLEWESCSHIIGYCPAVQEARIKRHNDICGVLAEEARKIGWEIYIEPHLRDSTNELFKPDLILVKGSCAKVVDVTVCYGSGITTLSDAAAEKARKYQHLAGEVRVLTSAMEIEFLGFPVGARGKWYVGNDRLLSDTGLSTSRCKWIARVLSQRALLSLVDIIHIFVSRGRQ</sequence>
<dbReference type="AlphaFoldDB" id="A0A099ZQV2"/>
<evidence type="ECO:0000313" key="2">
    <source>
        <dbReference type="Proteomes" id="UP000053641"/>
    </source>
</evidence>
<feature type="non-terminal residue" evidence="1">
    <location>
        <position position="196"/>
    </location>
</feature>
<evidence type="ECO:0008006" key="3">
    <source>
        <dbReference type="Google" id="ProtNLM"/>
    </source>
</evidence>
<proteinExistence type="predicted"/>
<feature type="non-terminal residue" evidence="1">
    <location>
        <position position="1"/>
    </location>
</feature>
<dbReference type="STRING" id="94827.A0A099ZQV2"/>
<evidence type="ECO:0000313" key="1">
    <source>
        <dbReference type="EMBL" id="KGL84226.1"/>
    </source>
</evidence>
<accession>A0A099ZQV2</accession>
<dbReference type="Proteomes" id="UP000053641">
    <property type="component" value="Unassembled WGS sequence"/>
</dbReference>
<dbReference type="EMBL" id="KL897244">
    <property type="protein sequence ID" value="KGL84226.1"/>
    <property type="molecule type" value="Genomic_DNA"/>
</dbReference>
<reference evidence="1 2" key="1">
    <citation type="submission" date="2014-06" db="EMBL/GenBank/DDBJ databases">
        <title>Genome evolution of avian class.</title>
        <authorList>
            <person name="Zhang G."/>
            <person name="Li C."/>
        </authorList>
    </citation>
    <scope>NUCLEOTIDE SEQUENCE [LARGE SCALE GENOMIC DNA]</scope>
    <source>
        <strain evidence="1">BGI_N309</strain>
    </source>
</reference>
<name>A0A099ZQV2_TINGU</name>